<evidence type="ECO:0000259" key="4">
    <source>
        <dbReference type="Pfam" id="PF18887"/>
    </source>
</evidence>
<evidence type="ECO:0000256" key="2">
    <source>
        <dbReference type="SAM" id="SignalP"/>
    </source>
</evidence>
<evidence type="ECO:0000313" key="5">
    <source>
        <dbReference type="EMBL" id="HIU90614.1"/>
    </source>
</evidence>
<feature type="domain" description="MBG" evidence="4">
    <location>
        <begin position="2837"/>
        <end position="2908"/>
    </location>
</feature>
<feature type="domain" description="MBG" evidence="4">
    <location>
        <begin position="1211"/>
        <end position="1256"/>
    </location>
</feature>
<feature type="chain" id="PRO_5039520491" evidence="2">
    <location>
        <begin position="22"/>
        <end position="4794"/>
    </location>
</feature>
<feature type="domain" description="MBG" evidence="4">
    <location>
        <begin position="2366"/>
        <end position="2431"/>
    </location>
</feature>
<gene>
    <name evidence="5" type="ORF">IAC72_01175</name>
</gene>
<keyword evidence="2" id="KW-0732">Signal</keyword>
<keyword evidence="1" id="KW-0812">Transmembrane</keyword>
<feature type="domain" description="MBG" evidence="3">
    <location>
        <begin position="2640"/>
        <end position="2722"/>
    </location>
</feature>
<protein>
    <submittedName>
        <fullName evidence="5">Uncharacterized protein</fullName>
    </submittedName>
</protein>
<dbReference type="Pfam" id="PF18676">
    <property type="entry name" value="MBG_2"/>
    <property type="match status" value="6"/>
</dbReference>
<organism evidence="5 6">
    <name type="scientific">Candidatus Fimimonas merdipullorum</name>
    <dbReference type="NCBI Taxonomy" id="2840822"/>
    <lineage>
        <taxon>Bacteria</taxon>
        <taxon>Pseudomonadati</taxon>
        <taxon>Myxococcota</taxon>
        <taxon>Myxococcia</taxon>
        <taxon>Myxococcales</taxon>
        <taxon>Cystobacterineae</taxon>
        <taxon>Myxococcaceae</taxon>
        <taxon>Myxococcaceae incertae sedis</taxon>
        <taxon>Candidatus Fimimonas</taxon>
    </lineage>
</organism>
<accession>A0A9D1MW58</accession>
<feature type="domain" description="MBG" evidence="3">
    <location>
        <begin position="2189"/>
        <end position="2270"/>
    </location>
</feature>
<dbReference type="InterPro" id="IPR043772">
    <property type="entry name" value="MBG_3"/>
</dbReference>
<feature type="domain" description="MBG" evidence="4">
    <location>
        <begin position="4246"/>
        <end position="4299"/>
    </location>
</feature>
<name>A0A9D1MW58_9BACT</name>
<feature type="signal peptide" evidence="2">
    <location>
        <begin position="1"/>
        <end position="21"/>
    </location>
</feature>
<reference evidence="5" key="1">
    <citation type="submission" date="2020-10" db="EMBL/GenBank/DDBJ databases">
        <authorList>
            <person name="Gilroy R."/>
        </authorList>
    </citation>
    <scope>NUCLEOTIDE SEQUENCE</scope>
    <source>
        <strain evidence="5">ChiHjej12B11-7776</strain>
    </source>
</reference>
<dbReference type="Proteomes" id="UP000886852">
    <property type="component" value="Unassembled WGS sequence"/>
</dbReference>
<feature type="transmembrane region" description="Helical" evidence="1">
    <location>
        <begin position="4762"/>
        <end position="4785"/>
    </location>
</feature>
<feature type="domain" description="MBG" evidence="3">
    <location>
        <begin position="2009"/>
        <end position="2095"/>
    </location>
</feature>
<feature type="domain" description="MBG" evidence="4">
    <location>
        <begin position="1679"/>
        <end position="1729"/>
    </location>
</feature>
<feature type="domain" description="MBG" evidence="3">
    <location>
        <begin position="2456"/>
        <end position="2540"/>
    </location>
</feature>
<keyword evidence="1" id="KW-0472">Membrane</keyword>
<comment type="caution">
    <text evidence="5">The sequence shown here is derived from an EMBL/GenBank/DDBJ whole genome shotgun (WGS) entry which is preliminary data.</text>
</comment>
<reference evidence="5" key="2">
    <citation type="journal article" date="2021" name="PeerJ">
        <title>Extensive microbial diversity within the chicken gut microbiome revealed by metagenomics and culture.</title>
        <authorList>
            <person name="Gilroy R."/>
            <person name="Ravi A."/>
            <person name="Getino M."/>
            <person name="Pursley I."/>
            <person name="Horton D.L."/>
            <person name="Alikhan N.F."/>
            <person name="Baker D."/>
            <person name="Gharbi K."/>
            <person name="Hall N."/>
            <person name="Watson M."/>
            <person name="Adriaenssens E.M."/>
            <person name="Foster-Nyarko E."/>
            <person name="Jarju S."/>
            <person name="Secka A."/>
            <person name="Antonio M."/>
            <person name="Oren A."/>
            <person name="Chaudhuri R.R."/>
            <person name="La Ragione R."/>
            <person name="Hildebrand F."/>
            <person name="Pallen M.J."/>
        </authorList>
    </citation>
    <scope>NUCLEOTIDE SEQUENCE</scope>
    <source>
        <strain evidence="5">ChiHjej12B11-7776</strain>
    </source>
</reference>
<evidence type="ECO:0000256" key="1">
    <source>
        <dbReference type="SAM" id="Phobius"/>
    </source>
</evidence>
<dbReference type="Pfam" id="PF18887">
    <property type="entry name" value="MBG_3"/>
    <property type="match status" value="5"/>
</dbReference>
<feature type="domain" description="MBG" evidence="3">
    <location>
        <begin position="3006"/>
        <end position="3083"/>
    </location>
</feature>
<evidence type="ECO:0000259" key="3">
    <source>
        <dbReference type="Pfam" id="PF18676"/>
    </source>
</evidence>
<feature type="domain" description="MBG" evidence="3">
    <location>
        <begin position="2276"/>
        <end position="2341"/>
    </location>
</feature>
<dbReference type="InterPro" id="IPR041286">
    <property type="entry name" value="MBG_2"/>
</dbReference>
<evidence type="ECO:0000313" key="6">
    <source>
        <dbReference type="Proteomes" id="UP000886852"/>
    </source>
</evidence>
<sequence>MKRLTVALLCVLLFATAFSLAFFYGGTTAADASVQYESLIVERQGQIYATDNSSDLIKERLSVYGVTAEGEQVLLDPSDYVVHLGGADGATEGWTLSTTQLNSFTVTAGNLSAGFSAVAAAVAPGSVKVTPDFTVHGDKNVATDDGSTLYLYTHDNVKQHITVVGYNNDGRPYNGTVEASVITDYVISGSTVPGVQTLTVTWSGDNFSFSANFSVVLTQDSVASIEVKEGTIPQNVKSSATVGYLTFANGGLEVIVKYNSGKEETLSGNALSAVTFTGYLNDKNAEAGTVFDETITASYQGKSCTFVLPVTAVAPTSIQLYYVPGTIGLDYSALDIPDLTFLSGVITYADGMKMIQSLPAEEYDVEYVNLNDNHSNDGFRMGDTAIIVTYKEGGKSSNSVRIEGITVSQIVLPKPVLDSTLMTYTGYEQTKSFDSGLDESIMEVTVTKGDATWKEGALHFTAAGTYKITVKITDDNYIFSDGQNSYTDTFTVSKIDINASALSVNVSGWQYLSYTESNYPKVDGLPETVTQEDVTFKFYGQSADNNFNVLPENPQTLSSEQLSELGVGTYYVIASIRETENYNPYDIKVPTPFSVSKRSLTVPSGLNQVYNETQQQANVTGLTDLGKLYTMDCESHTDVGDYQAKFTLTDKAFANYHWEGKGQDEKSVTVTWRITQGQNQVTVTIENADNWTYGDAAHEVNYTLKFEKDAVVTVTYRGAGDTVYAESKDVPTDAGTYVVKVSVEGTDNYTAAATEVRFTIKPKSLTFPTPEKTDFTYNGEEQTYVLTGFDFDGMTISCDTAFFSGNKVTATDADTYVITVSLTSANYVWSDDTSVAKTYNFVIKRQPLAFPTVNYGTSGDGYVYSGETISAVISAAYFTGTVSEYIEPYFTVSGDFSGIDAKEYSFTLTPTANYCWTGGGPSEHTVTWKIIPKTLDKPTPDNTKFIYTGEPQTYVLGGFNASEMKATVTDGATVIGGSVTATNAGTYVITVAVANDNYKWAEDTNPIYNFIINRKGIEKPSVVYPGDSDGYVYDYDNDITVQISTESNGFTMGGDVTVKDAGDYTLILTLKDNFVWSDGSSKPYELQWKVVQRQISLPTLSDTQLTYTGETQTVTVKGVDEKAVTLALTTSADGASLNDTTLSVLHAGTYTVRATLKNGNFIWADDSGDYKYLELTVKQATNAISDLTIAGWTYGDTANEPDFKANFGFDTATVTYTGDGYESKTAPKNAGKYTVTVTIAETSDYADATASVSFVVDRMGVDMPSIIGKYVYNGDEQTVQLSTDGESQGYFTVEGGKKIKAGTYTVTLKLEPNYKWSDDKGDFDNQQRKHEFTNGWTISPLKLGAISLQYGETTVVDDNAPGTPQEQTNVLVGFNTDYPNAYTITLQSGNSQHVVSHNGATLTATNADTYTVTVVLASNNFVWADSDGEEYILTWKINPKTVEVENADDERQIEYNGKAQYPEAIYDESSPYYTKSGFYDDDKTSIDSAPSNYGTYYMAFTLKNDSDYVWTDESHGGEGAGQADSAEDAVIYVWFAITKAGYTITAELIKDSFTYGETLSTKEDIDWQITVEEVLDAIESEKIGVEYRFRGTGNTNYGGEQGSTTAPIAAGTYTVTVYVNGETDNYRAQGSAALEFTIEPKTLTVNFEKENNGYVFTYGAAQSVSVTYEGFVYNESVINDLDATVTYNDSDDHPVNVGNYTVTAAFTNTNYVLADGTRSATRSYVITPATLEVTVGSQTVVYGEALDELDEWSVSVTGFKYFDSDKLQTKLIAAVKAGIYHSYEQGDGVGTYGITVTLAEGEWSSNYTVVCNSYNSETQQGATITVNRRAITVTIHDKTSVYGNSIEEFTATEEFNLNAGQDVTGSAVYGDDSVYTLYCSVTVGSNVRDYPITGKATNDNYDVTFKGSNGTTGNYAVTEATITVNAVGYNGTYDATAHPALDAASWAKVEHSSAFDATWTFSLQEDGVYLKQLDLTKATDGTTVYYKVTAANHATVSGKFIVKIAKAALTVNVADATVQYGDEVALSALTLKYSGWQGSDGVEQVDATGATYTFVAEDGKHYAPGAAAGSTFAITASGVTSDNYEITFGREGTLTVKPREITIILLSQTAEYGGQNATYTLGSTPGTHYTVGGKGLYDNTDPRVTLTADLTSKDVGSYKIVASLPQNGDYAVTVVNEDNYLFSITKATVTVTAQDKSVIYGDNAPTLGWNDVTVTGFKDGTDYAAQLGEIAFTFGGYAPRTSQAGSTYDITPIVGESKNYVVKTQTGQLTVAVRSITVTIEDKTSVYGSSIVELTATTQDTVANVDGLDNIVSLTKAAGFDAGSYAISGAGTNGNYNVTFKGTNGETGEYVITPKQAEITITLPTDLEYSGKPMKATASITGLIDSDSALQARITYRGATYDGIDHANESDAPVKAGQYSVTATLPNHNYYLAMGGSGYVYATSVDMEITKATLTVTVTVGTSSIQYGDDAPVSSYSYKISGFKNNENEGVLTGRVVYSTSYAPGAENGSVGTYYVTHDVNAAGAFASNNYAFTAREGSFEVTPREVSVLTNDNNLIAKTFTYGSATGAEAKLTEELPQAIKDDDLGFVYAYSTKAEGDKRAAYPTWVGSYTVTVSVTNINYNLVGGTVSKDYDITQKQVTVTAESLSVTYGDSAPTYTATYEPSDFAYNETEHTAGITGNLVFTCSYAPGAEHGSVGGYEITVSGVTSRNYSFKFENGTLTVQKKEITVTFSDGETTYGDEKDVYSQAEVTDGALVEGDSKETVFDIKVVDASGTSVEFNERTAAGVYYLYGSEKSGNYDITFAGGHTVPNGVQNAGKHTVKQQTVSVKVTGTGDRLYDGTPKEVTANITDGALFGETVTLTVYYTGKDGTSSTDAPKNVGTYAISVTADNPNYTSASVSGELIIKPMTVYIDWGTTSFTYTGETQTVKATYKTVAADGGKDVELKLTLNGYVAHGSADSVTNVSFRDAGSYTYVASFADGDNPYGNYALQSDTTHVYVINRAKITVEIADKTSQYGDDIVALTAQVTSGDIFARDQGGTLQKNPVYTLSTTATSASPVSGTYTITGEANGERGFNYDVTFIGSLSAAAQYTVTKRQLTVTAIYNGNNEVTYGDAVTNSLFTLSYERAGGGAAFVNGNDQSVVTVYPNAFGYTYQSGANGTPAESNVRVTIEESLLEADNYAFTDSQESAFTVVKRVITLNENYKNFGGHTYDGSDIWLAATTQDVQNIVDGESVGNEVVFDYAFTYNGDATAEAAAVNAGNYVVTVTLNSASANYVFEQDEITFEIAKRTLTVTPDGDLDASDAQDITVTYGDKLTSEDILNKYLHYSGFVNGENAINTGIFDNVVVTQNYLYADAANRTDAGTTLTVTLDFEDGYAPQNYQVQFVAGQITVLKRKINVQFTGNLESNHGYTVYGEYGKNINPAQVTVQQGLAEGDKAEEEITFSYFYFGTSNDGTWSYTAETAVTDHPTRAGTYSVRIEMSSTNYEFANPDQGSGGSAHTEQNIYTVLKQRVTAPKWKVDSLPATGEAQENVIVGFNSTLYQYSTAGSDNNQTPSAEISGSTVTMTATYAGSYWATFRLLDSDNYVWAALTSTEEGYDTPTIDVKWSISAYNDLTVEIVGVDLNGDGNADVLPTEGKFDHTWTYGDVFGTVIAKGSYNGGQSVFTGTITITFYLKGTDERVANCNSAGSYYVVASVAGTSDFNAAQSDRVYFTVNRKQVEIPEAASVPYNDGKTVSETLVNFQNGIMSVVGVAQGVSYAIDGDGCTLSAINAGSYYVNVSLTDRNNYEWTDGTNTVKGVTWTVSKKTVQIPDLPLNVSHEFDNTLKTYTVEESRYYTVSGTMSATNVGTYTVEVRLVNTSNYVWSDETTAAINVTWKITKAQNGFVTHYDRNDWTYGERAAAETLPTAKFGSVTVTYYTDADRLIAYNGAFDQNTPAGTYYVTVRVEGTNNYTEIVDETHSFTVDRATNEFGGSYERDGWTYGDSASAETLPAAKFGTVTVTYYTDAECKEQYLGTFGMSTAAGTYYAKVTVAETNNYTDLEATYSFTVDRATAQAVWSAGDLTYNSTNKANVITATFYEKVSGSYVALNVTVTEGQMVDAGNYNLTAALPAEHANNYTLTNAEASYTVAKATVTVTLHAQSAQYTGQTPEVSQNAYSISGNTYEQDLGITLSIAPGSVNVGSYDITAAHTNNNFNVNYVSAKFEITAAPLTVEITANGGSYGDVTAATAIAKDAQGETVETQIVLTYTGQSNDGESYNNTVAPQKAGSYVVTATLTDANYMLTGNSTATFTVSKARLAVEITTSAAYNGELQQATVKVTGGDESLYTLTNNGGTDVGNYPVSLTLQDTHNYVWYYNDAEFGGGTLTVNFNITIADNSVTVSGVNGWTYGEPAVIPSATATFGNATVMYSTAADGVYVTDVPVNAGTYFVKAVVAETANYRGAESKPQSFEIAKAQNGFVTHYDRKGWTYGEAASEETLPTVNFGIPTVSYFTDEARTQPYMGDFNQYTPAGTYYVTVTVEGSENFEALVSVIHSFTVHKKQVAKPTLQYASVVETGQTLQNRVTGLDDRVMQVINLQSGITSDGNGYVLTEKNPGVYSITVALSDNANYTWTDGGNESVTLSWTIRRAQLQAWTEDSQNRYPEAVVHSPQGIHPDFLLQVVAVAEEMYGNYDLSQFGRVSIAMGYEVSLFSGGAEVQPEGEITVRLRVSSDIDPQVHTLLHLRDGQWQEVDYVVTDGYAVFTTDALSPMLFVTATPMYLVWTMAALGCILVAELIVLAAAVKKRRQGRNN</sequence>
<dbReference type="EMBL" id="DVOC01000021">
    <property type="protein sequence ID" value="HIU90614.1"/>
    <property type="molecule type" value="Genomic_DNA"/>
</dbReference>
<proteinExistence type="predicted"/>
<keyword evidence="1" id="KW-1133">Transmembrane helix</keyword>